<dbReference type="HAMAP" id="MF_00055">
    <property type="entry name" value="MEMO1"/>
    <property type="match status" value="1"/>
</dbReference>
<gene>
    <name evidence="3" type="ORF">GSUB_07130</name>
</gene>
<dbReference type="SUPFAM" id="SSF53213">
    <property type="entry name" value="LigB-like"/>
    <property type="match status" value="1"/>
</dbReference>
<dbReference type="CDD" id="cd07361">
    <property type="entry name" value="MEMO_like"/>
    <property type="match status" value="1"/>
</dbReference>
<dbReference type="Pfam" id="PF01875">
    <property type="entry name" value="Memo"/>
    <property type="match status" value="1"/>
</dbReference>
<organism evidence="3 4">
    <name type="scientific">Geoalkalibacter subterraneus</name>
    <dbReference type="NCBI Taxonomy" id="483547"/>
    <lineage>
        <taxon>Bacteria</taxon>
        <taxon>Pseudomonadati</taxon>
        <taxon>Thermodesulfobacteriota</taxon>
        <taxon>Desulfuromonadia</taxon>
        <taxon>Desulfuromonadales</taxon>
        <taxon>Geoalkalibacteraceae</taxon>
        <taxon>Geoalkalibacter</taxon>
    </lineage>
</organism>
<reference evidence="3 4" key="1">
    <citation type="journal article" date="2015" name="Genome Announc.">
        <title>Genomes of Geoalkalibacter ferrihydriticus Z-0531T and Geoalkalibacter subterraneus Red1T, Two Haloalkaliphilic Metal-Reducing Deltaproteobacteria.</title>
        <authorList>
            <person name="Badalamenti J.P."/>
            <person name="Krajmalnik-Brown R."/>
            <person name="Torres C.I."/>
            <person name="Bond D.R."/>
        </authorList>
    </citation>
    <scope>NUCLEOTIDE SEQUENCE [LARGE SCALE GENOMIC DNA]</scope>
    <source>
        <strain evidence="3 4">Red1</strain>
    </source>
</reference>
<dbReference type="GO" id="GO:0051213">
    <property type="term" value="F:dioxygenase activity"/>
    <property type="evidence" value="ECO:0007669"/>
    <property type="project" value="UniProtKB-KW"/>
</dbReference>
<dbReference type="EMBL" id="CP010311">
    <property type="protein sequence ID" value="AJF06365.1"/>
    <property type="molecule type" value="Genomic_DNA"/>
</dbReference>
<protein>
    <recommendedName>
        <fullName evidence="2">MEMO1 family protein GSUB_07130</fullName>
    </recommendedName>
</protein>
<dbReference type="RefSeq" id="WP_040199956.1">
    <property type="nucleotide sequence ID" value="NZ_CP010311.1"/>
</dbReference>
<accession>A0A0B5FQJ0</accession>
<evidence type="ECO:0000256" key="2">
    <source>
        <dbReference type="HAMAP-Rule" id="MF_00055"/>
    </source>
</evidence>
<name>A0A0B5FQJ0_9BACT</name>
<keyword evidence="3" id="KW-0223">Dioxygenase</keyword>
<dbReference type="InterPro" id="IPR002737">
    <property type="entry name" value="MEMO1_fam"/>
</dbReference>
<dbReference type="PANTHER" id="PTHR11060:SF0">
    <property type="entry name" value="PROTEIN MEMO1"/>
    <property type="match status" value="1"/>
</dbReference>
<dbReference type="Proteomes" id="UP000035036">
    <property type="component" value="Chromosome"/>
</dbReference>
<dbReference type="NCBIfam" id="TIGR04336">
    <property type="entry name" value="AmmeMemoSam_B"/>
    <property type="match status" value="1"/>
</dbReference>
<dbReference type="PANTHER" id="PTHR11060">
    <property type="entry name" value="PROTEIN MEMO1"/>
    <property type="match status" value="1"/>
</dbReference>
<evidence type="ECO:0000313" key="4">
    <source>
        <dbReference type="Proteomes" id="UP000035036"/>
    </source>
</evidence>
<proteinExistence type="inferred from homology"/>
<keyword evidence="4" id="KW-1185">Reference proteome</keyword>
<comment type="similarity">
    <text evidence="1 2">Belongs to the MEMO1 family.</text>
</comment>
<sequence length="266" mass="28736">MVRKPAVAGQFYPGEEQSLRETVAALVPEGEQRHALGVVSPHAGYVYSGAIAGAVFSCVHVPETVVILGPNHQGAGHQAAVYPGRAWETPLGRSEIDAELSRRLVQSCDLLQEDEAAHRFEHSLEVQLPFLQYLNPSLRIVSICLSHARPDELVGLGEQMAEVLREDGREILLVASSDMTHYESAQDAQRKDMAAIDQILALDPVGLYRVVAEQGITMCGVVPTVVMLSACNRLGAKKATLVRYGNSGDVTGDRREVVGYAGLVVE</sequence>
<evidence type="ECO:0000256" key="1">
    <source>
        <dbReference type="ARBA" id="ARBA00006315"/>
    </source>
</evidence>
<keyword evidence="3" id="KW-0560">Oxidoreductase</keyword>
<dbReference type="STRING" id="483547.GSUB_07130"/>
<evidence type="ECO:0000313" key="3">
    <source>
        <dbReference type="EMBL" id="AJF06365.1"/>
    </source>
</evidence>
<dbReference type="HOGENOM" id="CLU_038085_2_0_7"/>
<dbReference type="KEGG" id="gsb:GSUB_07130"/>
<dbReference type="OrthoDB" id="9785549at2"/>
<dbReference type="Gene3D" id="3.40.830.10">
    <property type="entry name" value="LigB-like"/>
    <property type="match status" value="1"/>
</dbReference>
<dbReference type="AlphaFoldDB" id="A0A0B5FQJ0"/>
<dbReference type="NCBIfam" id="NF001987">
    <property type="entry name" value="PRK00782.1"/>
    <property type="match status" value="1"/>
</dbReference>